<dbReference type="Proteomes" id="UP000836387">
    <property type="component" value="Unassembled WGS sequence"/>
</dbReference>
<keyword evidence="2" id="KW-1185">Reference proteome</keyword>
<organism evidence="1 2">
    <name type="scientific">Clonostachys rosea f. rosea IK726</name>
    <dbReference type="NCBI Taxonomy" id="1349383"/>
    <lineage>
        <taxon>Eukaryota</taxon>
        <taxon>Fungi</taxon>
        <taxon>Dikarya</taxon>
        <taxon>Ascomycota</taxon>
        <taxon>Pezizomycotina</taxon>
        <taxon>Sordariomycetes</taxon>
        <taxon>Hypocreomycetidae</taxon>
        <taxon>Hypocreales</taxon>
        <taxon>Bionectriaceae</taxon>
        <taxon>Clonostachys</taxon>
    </lineage>
</organism>
<reference evidence="1" key="1">
    <citation type="submission" date="2020-04" db="EMBL/GenBank/DDBJ databases">
        <authorList>
            <person name="Broberg M."/>
        </authorList>
    </citation>
    <scope>NUCLEOTIDE SEQUENCE</scope>
</reference>
<comment type="caution">
    <text evidence="1">The sequence shown here is derived from an EMBL/GenBank/DDBJ whole genome shotgun (WGS) entry which is preliminary data.</text>
</comment>
<gene>
    <name evidence="1" type="ORF">CRV2_00009919</name>
</gene>
<accession>A0ACA9TF92</accession>
<sequence>MEISLKSGHKGGCQQVGDFAMMAAALTFVILLINTIIAVVFTSTVRRSGYSGCIAPVHVGDCGAIKSLATGIHILINIVNTLLLGASNYCMQTVSAPMRKDVDKAHARGKWLDIGIPSVRNLLCIEKKRVLIWLCLGLSSVPLHFVYNSIFIVSTPHHLYPVLLVDESFVRGEPFDKDNWSPFELGLVQSLQLIQEAVQNDEYERLAPDDCIKAYAKDVVYDRANVVVVLDPPENCHDFKSFTTGDGLGPQYCEHPMNGSIYATLLYSSSLTAGALMTDVKDYFAWICSLKYDEAFRSRLPKCSDGAWKNQMSPATWTIGTARVKYCLSQQPKAQCQLKVALNLIYVVVCFNALKFVTIVILATSNLVNREPLVTIGDAVASFIDSQEQSTKGMCLLSCAEVHSSQKLDEYQDIPAVVYKPQNSRYSVSVSLRRWLLASILRGFS</sequence>
<name>A0ACA9TF92_BIOOC</name>
<reference evidence="1" key="2">
    <citation type="submission" date="2021-10" db="EMBL/GenBank/DDBJ databases">
        <authorList>
            <person name="Piombo E."/>
        </authorList>
    </citation>
    <scope>NUCLEOTIDE SEQUENCE</scope>
</reference>
<evidence type="ECO:0000313" key="1">
    <source>
        <dbReference type="EMBL" id="CAG9939594.1"/>
    </source>
</evidence>
<proteinExistence type="predicted"/>
<evidence type="ECO:0000313" key="2">
    <source>
        <dbReference type="Proteomes" id="UP000836387"/>
    </source>
</evidence>
<protein>
    <submittedName>
        <fullName evidence="1">Uncharacterized protein</fullName>
    </submittedName>
</protein>
<dbReference type="EMBL" id="CADEHS020000004">
    <property type="protein sequence ID" value="CAG9939594.1"/>
    <property type="molecule type" value="Genomic_DNA"/>
</dbReference>